<comment type="caution">
    <text evidence="2">The sequence shown here is derived from an EMBL/GenBank/DDBJ whole genome shotgun (WGS) entry which is preliminary data.</text>
</comment>
<evidence type="ECO:0000256" key="1">
    <source>
        <dbReference type="SAM" id="MobiDB-lite"/>
    </source>
</evidence>
<gene>
    <name evidence="2" type="ORF">MetexDRAFT_0681</name>
</gene>
<feature type="compositionally biased region" description="Basic and acidic residues" evidence="1">
    <location>
        <begin position="83"/>
        <end position="93"/>
    </location>
</feature>
<reference evidence="2 3" key="1">
    <citation type="submission" date="2011-09" db="EMBL/GenBank/DDBJ databases">
        <title>The draft genome of Methylobacterium extorquens DSM 13060.</title>
        <authorList>
            <consortium name="US DOE Joint Genome Institute (JGI-PGF)"/>
            <person name="Lucas S."/>
            <person name="Han J."/>
            <person name="Lapidus A."/>
            <person name="Cheng J.-F."/>
            <person name="Goodwin L."/>
            <person name="Pitluck S."/>
            <person name="Peters L."/>
            <person name="Land M.L."/>
            <person name="Hauser L."/>
            <person name="Koskimaki J."/>
            <person name="Halonen O."/>
            <person name="Pirttila A."/>
            <person name="Frank C."/>
            <person name="Woyke T.J."/>
        </authorList>
    </citation>
    <scope>NUCLEOTIDE SEQUENCE [LARGE SCALE GENOMIC DNA]</scope>
    <source>
        <strain evidence="2 3">DSM 13060</strain>
    </source>
</reference>
<evidence type="ECO:0000313" key="2">
    <source>
        <dbReference type="EMBL" id="EHP94482.1"/>
    </source>
</evidence>
<dbReference type="RefSeq" id="WP_003597057.1">
    <property type="nucleotide sequence ID" value="NZ_AGJK01000009.1"/>
</dbReference>
<proteinExistence type="predicted"/>
<accession>H1KDG9</accession>
<evidence type="ECO:0000313" key="3">
    <source>
        <dbReference type="Proteomes" id="UP000004382"/>
    </source>
</evidence>
<dbReference type="PATRIC" id="fig|882800.3.peg.650"/>
<sequence>MPVHLCVRVYASGDAKETARDPEGLASWLEYNRLARPGNALFVDGACAEGDEGYLDRDAVVVVAGHLAAEAAVGSAPSAARPVDGRYPDDRPRRGFRFGVPATPPAA</sequence>
<protein>
    <submittedName>
        <fullName evidence="2">Uncharacterized protein</fullName>
    </submittedName>
</protein>
<name>H1KDG9_METEX</name>
<dbReference type="AlphaFoldDB" id="H1KDG9"/>
<feature type="region of interest" description="Disordered" evidence="1">
    <location>
        <begin position="78"/>
        <end position="107"/>
    </location>
</feature>
<dbReference type="Proteomes" id="UP000004382">
    <property type="component" value="Unassembled WGS sequence"/>
</dbReference>
<dbReference type="EMBL" id="AGJK01000009">
    <property type="protein sequence ID" value="EHP94482.1"/>
    <property type="molecule type" value="Genomic_DNA"/>
</dbReference>
<organism evidence="2 3">
    <name type="scientific">Methylorubrum extorquens DSM 13060</name>
    <dbReference type="NCBI Taxonomy" id="882800"/>
    <lineage>
        <taxon>Bacteria</taxon>
        <taxon>Pseudomonadati</taxon>
        <taxon>Pseudomonadota</taxon>
        <taxon>Alphaproteobacteria</taxon>
        <taxon>Hyphomicrobiales</taxon>
        <taxon>Methylobacteriaceae</taxon>
        <taxon>Methylorubrum</taxon>
    </lineage>
</organism>